<organism evidence="2 3">
    <name type="scientific">Butyrivibrio hungatei</name>
    <dbReference type="NCBI Taxonomy" id="185008"/>
    <lineage>
        <taxon>Bacteria</taxon>
        <taxon>Bacillati</taxon>
        <taxon>Bacillota</taxon>
        <taxon>Clostridia</taxon>
        <taxon>Lachnospirales</taxon>
        <taxon>Lachnospiraceae</taxon>
        <taxon>Butyrivibrio</taxon>
    </lineage>
</organism>
<evidence type="ECO:0000313" key="3">
    <source>
        <dbReference type="Proteomes" id="UP000179284"/>
    </source>
</evidence>
<dbReference type="SUPFAM" id="SSF52218">
    <property type="entry name" value="Flavoproteins"/>
    <property type="match status" value="1"/>
</dbReference>
<dbReference type="InterPro" id="IPR036527">
    <property type="entry name" value="SCP2_sterol-bd_dom_sf"/>
</dbReference>
<dbReference type="OrthoDB" id="1763575at2"/>
<dbReference type="InterPro" id="IPR003033">
    <property type="entry name" value="SCP2_sterol-bd_dom"/>
</dbReference>
<dbReference type="AlphaFoldDB" id="A0A1D9NY28"/>
<sequence>MKINIYYGGRGIIDDPTLSVISQITAVLQELNVKVQQYNLYEQRNGITALPNTLKDADGIILASTVEWFGVGGYMMQFLDACWLYGDKEKIKQIYMAPVVMSTTHGEREGMTNLAAAWEMLGGLPCEGICGYIADTTKLENSSEYSKIIDKKAENMYRTISQKMPVFPASNQAVINKVAVANSIDLTPQESEQLSEYASDDKYVRTQKEDLQELASIFRDKMGQEESAAGSSDEYAKVLKKKFTPVAGVRAKYKIVFQDNSRLKPIVIDVDNSKCDLRCQDEDGCDVVITADQKVFEEILDGHMTFQRAFMGGSVKMKGDFKLLRSMDQLFELMSE</sequence>
<dbReference type="EMBL" id="CP017831">
    <property type="protein sequence ID" value="AOZ95104.1"/>
    <property type="molecule type" value="Genomic_DNA"/>
</dbReference>
<dbReference type="RefSeq" id="WP_071174924.1">
    <property type="nucleotide sequence ID" value="NZ_CP017831.1"/>
</dbReference>
<keyword evidence="3" id="KW-1185">Reference proteome</keyword>
<dbReference type="Gene3D" id="3.30.1050.10">
    <property type="entry name" value="SCP2 sterol-binding domain"/>
    <property type="match status" value="1"/>
</dbReference>
<dbReference type="Proteomes" id="UP000179284">
    <property type="component" value="Chromosome I"/>
</dbReference>
<feature type="domain" description="SCP2" evidence="1">
    <location>
        <begin position="253"/>
        <end position="332"/>
    </location>
</feature>
<dbReference type="SUPFAM" id="SSF55718">
    <property type="entry name" value="SCP-like"/>
    <property type="match status" value="1"/>
</dbReference>
<protein>
    <recommendedName>
        <fullName evidence="1">SCP2 domain-containing protein</fullName>
    </recommendedName>
</protein>
<proteinExistence type="predicted"/>
<gene>
    <name evidence="2" type="ORF">bhn_I0068</name>
</gene>
<evidence type="ECO:0000259" key="1">
    <source>
        <dbReference type="Pfam" id="PF02036"/>
    </source>
</evidence>
<dbReference type="InterPro" id="IPR029039">
    <property type="entry name" value="Flavoprotein-like_sf"/>
</dbReference>
<dbReference type="KEGG" id="bhu:bhn_I0068"/>
<dbReference type="Gene3D" id="3.40.50.360">
    <property type="match status" value="1"/>
</dbReference>
<name>A0A1D9NY28_9FIRM</name>
<dbReference type="Pfam" id="PF02036">
    <property type="entry name" value="SCP2"/>
    <property type="match status" value="1"/>
</dbReference>
<reference evidence="3" key="1">
    <citation type="submission" date="2016-10" db="EMBL/GenBank/DDBJ databases">
        <title>The complete genome sequence of the rumen bacterium Butyrivibrio hungatei MB2003.</title>
        <authorList>
            <person name="Palevich N."/>
            <person name="Kelly W.J."/>
            <person name="Leahy S.C."/>
            <person name="Altermann E."/>
            <person name="Rakonjac J."/>
            <person name="Attwood G.T."/>
        </authorList>
    </citation>
    <scope>NUCLEOTIDE SEQUENCE [LARGE SCALE GENOMIC DNA]</scope>
    <source>
        <strain evidence="3">MB2003</strain>
    </source>
</reference>
<evidence type="ECO:0000313" key="2">
    <source>
        <dbReference type="EMBL" id="AOZ95104.1"/>
    </source>
</evidence>
<accession>A0A1D9NY28</accession>